<protein>
    <submittedName>
        <fullName evidence="2">Uncharacterized protein</fullName>
    </submittedName>
</protein>
<evidence type="ECO:0000313" key="2">
    <source>
        <dbReference type="EMBL" id="KAB1435939.1"/>
    </source>
</evidence>
<keyword evidence="1" id="KW-0472">Membrane</keyword>
<evidence type="ECO:0000256" key="1">
    <source>
        <dbReference type="SAM" id="Phobius"/>
    </source>
</evidence>
<comment type="caution">
    <text evidence="2">The sequence shown here is derived from an EMBL/GenBank/DDBJ whole genome shotgun (WGS) entry which is preliminary data.</text>
</comment>
<reference evidence="2 3" key="2">
    <citation type="submission" date="2020-02" db="EMBL/GenBank/DDBJ databases">
        <title>Candidatus Galacturonibacter soehngenii shows hetero-acetogenic catabolism of galacturonic acid but lacks a canonical carbon monoxide dehydrogenase/acetyl-CoA synthase complex.</title>
        <authorList>
            <person name="Diender M."/>
            <person name="Stouten G.R."/>
            <person name="Petersen J.F."/>
            <person name="Nielsen P.H."/>
            <person name="Dueholm M.S."/>
            <person name="Pronk J.T."/>
            <person name="Van Loosdrecht M.C.M."/>
        </authorList>
    </citation>
    <scope>NUCLEOTIDE SEQUENCE [LARGE SCALE GENOMIC DNA]</scope>
    <source>
        <strain evidence="2">GalUA</strain>
    </source>
</reference>
<reference evidence="2 3" key="1">
    <citation type="submission" date="2019-09" db="EMBL/GenBank/DDBJ databases">
        <authorList>
            <person name="Valk L.C."/>
        </authorList>
    </citation>
    <scope>NUCLEOTIDE SEQUENCE [LARGE SCALE GENOMIC DNA]</scope>
    <source>
        <strain evidence="2">GalUA</strain>
    </source>
</reference>
<organism evidence="2 3">
    <name type="scientific">Candidatus Galacturonatibacter soehngenii</name>
    <dbReference type="NCBI Taxonomy" id="2307010"/>
    <lineage>
        <taxon>Bacteria</taxon>
        <taxon>Bacillati</taxon>
        <taxon>Bacillota</taxon>
        <taxon>Clostridia</taxon>
        <taxon>Lachnospirales</taxon>
        <taxon>Lachnospiraceae</taxon>
        <taxon>Candidatus Galacturonatibacter</taxon>
    </lineage>
</organism>
<feature type="transmembrane region" description="Helical" evidence="1">
    <location>
        <begin position="111"/>
        <end position="138"/>
    </location>
</feature>
<dbReference type="Proteomes" id="UP000461768">
    <property type="component" value="Unassembled WGS sequence"/>
</dbReference>
<dbReference type="EMBL" id="WAGX01000007">
    <property type="protein sequence ID" value="KAB1435939.1"/>
    <property type="molecule type" value="Genomic_DNA"/>
</dbReference>
<dbReference type="RefSeq" id="WP_151147722.1">
    <property type="nucleotide sequence ID" value="NZ_WAGX01000007.1"/>
</dbReference>
<accession>A0A7V7QIM0</accession>
<keyword evidence="1" id="KW-1133">Transmembrane helix</keyword>
<keyword evidence="3" id="KW-1185">Reference proteome</keyword>
<feature type="transmembrane region" description="Helical" evidence="1">
    <location>
        <begin position="7"/>
        <end position="31"/>
    </location>
</feature>
<dbReference type="AlphaFoldDB" id="A0A7V7QIM0"/>
<gene>
    <name evidence="2" type="ORF">F7O84_16320</name>
</gene>
<name>A0A7V7QIM0_9FIRM</name>
<keyword evidence="1" id="KW-0812">Transmembrane</keyword>
<sequence length="144" mass="16880">MDKKLKALLICSMSLYMISFVFGIINAEVSFKDLFTNPNLEKIIFIIYNLYIITCFIFLIGNKIQALYMQKRLFWITAVGYIILQILYLAIRIYKTFEMYSMNYNDARKAIGAYLINPNGFAFNVTTTLILLQVFFMLTNNKKQ</sequence>
<feature type="transmembrane region" description="Helical" evidence="1">
    <location>
        <begin position="73"/>
        <end position="91"/>
    </location>
</feature>
<proteinExistence type="predicted"/>
<feature type="transmembrane region" description="Helical" evidence="1">
    <location>
        <begin position="43"/>
        <end position="61"/>
    </location>
</feature>
<evidence type="ECO:0000313" key="3">
    <source>
        <dbReference type="Proteomes" id="UP000461768"/>
    </source>
</evidence>